<gene>
    <name evidence="1" type="ORF">GEV26_08460</name>
</gene>
<name>A0A5Q2MFH5_9ACTN</name>
<reference evidence="1 2" key="1">
    <citation type="submission" date="2019-11" db="EMBL/GenBank/DDBJ databases">
        <authorList>
            <person name="Li J."/>
        </authorList>
    </citation>
    <scope>NUCLEOTIDE SEQUENCE [LARGE SCALE GENOMIC DNA]</scope>
    <source>
        <strain evidence="1 2">MF47</strain>
    </source>
</reference>
<dbReference type="EMBL" id="CP045737">
    <property type="protein sequence ID" value="QGG41388.1"/>
    <property type="molecule type" value="Genomic_DNA"/>
</dbReference>
<protein>
    <submittedName>
        <fullName evidence="1">Uncharacterized protein</fullName>
    </submittedName>
</protein>
<dbReference type="KEGG" id="aef:GEV26_08460"/>
<proteinExistence type="predicted"/>
<evidence type="ECO:0000313" key="1">
    <source>
        <dbReference type="EMBL" id="QGG41388.1"/>
    </source>
</evidence>
<organism evidence="1 2">
    <name type="scientific">Aeromicrobium yanjiei</name>
    <dbReference type="NCBI Taxonomy" id="2662028"/>
    <lineage>
        <taxon>Bacteria</taxon>
        <taxon>Bacillati</taxon>
        <taxon>Actinomycetota</taxon>
        <taxon>Actinomycetes</taxon>
        <taxon>Propionibacteriales</taxon>
        <taxon>Nocardioidaceae</taxon>
        <taxon>Aeromicrobium</taxon>
    </lineage>
</organism>
<dbReference type="RefSeq" id="WP_153652656.1">
    <property type="nucleotide sequence ID" value="NZ_CP045737.1"/>
</dbReference>
<sequence>MARSWVPKGALALLGVTVLLVAVFAIANPSWFDSDDNATAQTFTIPVPIESRLEMPALALRGRTEVAKSSTVKDGEVKVQVRTTGSPDQRRCDLTTELGPLVVLEARTRIKGELNERTHTVRDAVAVLDHHVTVVLPAAARSKAWFEMAARLSAFLTHRGHEFSYTKELPEATGDQVTPEALGADTSDELVVTRDRDVGGCNVRQTPYDVQLLPQPALTIGTDGVGFTAVPRASRLVPTLEEFEG</sequence>
<dbReference type="Proteomes" id="UP000392064">
    <property type="component" value="Chromosome"/>
</dbReference>
<accession>A0A5Q2MFH5</accession>
<evidence type="ECO:0000313" key="2">
    <source>
        <dbReference type="Proteomes" id="UP000392064"/>
    </source>
</evidence>
<keyword evidence="2" id="KW-1185">Reference proteome</keyword>
<dbReference type="AlphaFoldDB" id="A0A5Q2MFH5"/>